<dbReference type="PRINTS" id="PR01346">
    <property type="entry name" value="HELNAPAPROT"/>
</dbReference>
<dbReference type="PIRSF" id="PIRSF005900">
    <property type="entry name" value="Dps"/>
    <property type="match status" value="1"/>
</dbReference>
<dbReference type="InterPro" id="IPR002177">
    <property type="entry name" value="DPS_DNA-bd"/>
</dbReference>
<dbReference type="Gene3D" id="1.20.1260.10">
    <property type="match status" value="1"/>
</dbReference>
<dbReference type="Pfam" id="PF00210">
    <property type="entry name" value="Ferritin"/>
    <property type="match status" value="1"/>
</dbReference>
<dbReference type="RefSeq" id="WP_011772625.1">
    <property type="nucleotide sequence ID" value="NZ_CP015629.1"/>
</dbReference>
<evidence type="ECO:0000256" key="1">
    <source>
        <dbReference type="ARBA" id="ARBA00009497"/>
    </source>
</evidence>
<protein>
    <submittedName>
        <fullName evidence="4">DNA starvation/stationary phase protection protein</fullName>
    </submittedName>
</protein>
<dbReference type="CDD" id="cd01043">
    <property type="entry name" value="DPS"/>
    <property type="match status" value="1"/>
</dbReference>
<organism evidence="4 5">
    <name type="scientific">Borrelia turicatae</name>
    <dbReference type="NCBI Taxonomy" id="142"/>
    <lineage>
        <taxon>Bacteria</taxon>
        <taxon>Pseudomonadati</taxon>
        <taxon>Spirochaetota</taxon>
        <taxon>Spirochaetia</taxon>
        <taxon>Spirochaetales</taxon>
        <taxon>Borreliaceae</taxon>
        <taxon>Borrelia</taxon>
    </lineage>
</organism>
<dbReference type="InterPro" id="IPR008331">
    <property type="entry name" value="Ferritin_DPS_dom"/>
</dbReference>
<dbReference type="GO" id="GO:0008199">
    <property type="term" value="F:ferric iron binding"/>
    <property type="evidence" value="ECO:0007669"/>
    <property type="project" value="InterPro"/>
</dbReference>
<feature type="domain" description="Ferritin/DPS" evidence="3">
    <location>
        <begin position="19"/>
        <end position="161"/>
    </location>
</feature>
<gene>
    <name evidence="4" type="ORF">A7978_03470</name>
</gene>
<dbReference type="OMA" id="KKYHWDV"/>
<proteinExistence type="inferred from homology"/>
<name>A0A172XC65_BORTU</name>
<sequence length="174" mass="20074">MANHLNYLKTDDLDKINLKLQELLAGLHVFYANLRGIHWNIKDVNFFVIHKKTEKLYDYVAEVIDILAERARALGYDSEFRCSEFIKKSFINEISLDITSSLEPSISSIVCNLNDILKNMSKTRCFVDGTSDYGTANILDDIIVSFEKYLWMYRSLLSDCECPCHKKGCCSEKH</sequence>
<evidence type="ECO:0000313" key="5">
    <source>
        <dbReference type="Proteomes" id="UP000264231"/>
    </source>
</evidence>
<evidence type="ECO:0000259" key="3">
    <source>
        <dbReference type="Pfam" id="PF00210"/>
    </source>
</evidence>
<dbReference type="InterPro" id="IPR009078">
    <property type="entry name" value="Ferritin-like_SF"/>
</dbReference>
<comment type="similarity">
    <text evidence="1 2">Belongs to the Dps family.</text>
</comment>
<dbReference type="PANTHER" id="PTHR42932:SF1">
    <property type="entry name" value="GENERAL STRESS PROTEIN 20U"/>
    <property type="match status" value="1"/>
</dbReference>
<dbReference type="InterPro" id="IPR012347">
    <property type="entry name" value="Ferritin-like"/>
</dbReference>
<dbReference type="EMBL" id="CP015629">
    <property type="protein sequence ID" value="ANF34142.1"/>
    <property type="molecule type" value="Genomic_DNA"/>
</dbReference>
<dbReference type="Proteomes" id="UP000264231">
    <property type="component" value="Chromosome"/>
</dbReference>
<dbReference type="PANTHER" id="PTHR42932">
    <property type="entry name" value="GENERAL STRESS PROTEIN 20U"/>
    <property type="match status" value="1"/>
</dbReference>
<evidence type="ECO:0000313" key="4">
    <source>
        <dbReference type="EMBL" id="ANF34142.1"/>
    </source>
</evidence>
<accession>A0A172XC65</accession>
<dbReference type="SUPFAM" id="SSF47240">
    <property type="entry name" value="Ferritin-like"/>
    <property type="match status" value="1"/>
</dbReference>
<reference evidence="4 5" key="1">
    <citation type="submission" date="2016-05" db="EMBL/GenBank/DDBJ databases">
        <title>Chromosome and linear plasmid sequence of a 2015 human isolate of tick-borne relapsing fever spirochete, Borrelia turicatae.</title>
        <authorList>
            <person name="Kingry L.C."/>
            <person name="Dhwani B."/>
            <person name="Replogle A."/>
            <person name="Sexton C."/>
            <person name="Rowe L."/>
            <person name="Stermole B.M."/>
            <person name="Christensen A.M."/>
            <person name="Schriefer M.E."/>
        </authorList>
    </citation>
    <scope>NUCLEOTIDE SEQUENCE [LARGE SCALE GENOMIC DNA]</scope>
    <source>
        <strain evidence="4 5">BTE5EL</strain>
    </source>
</reference>
<evidence type="ECO:0000256" key="2">
    <source>
        <dbReference type="RuleBase" id="RU003875"/>
    </source>
</evidence>
<dbReference type="AlphaFoldDB" id="A0A172XC65"/>